<evidence type="ECO:0000256" key="1">
    <source>
        <dbReference type="SAM" id="MobiDB-lite"/>
    </source>
</evidence>
<feature type="region of interest" description="Disordered" evidence="1">
    <location>
        <begin position="40"/>
        <end position="76"/>
    </location>
</feature>
<dbReference type="OrthoDB" id="2668396at2759"/>
<protein>
    <submittedName>
        <fullName evidence="2">Uncharacterized protein</fullName>
    </submittedName>
</protein>
<dbReference type="PRINTS" id="PR01217">
    <property type="entry name" value="PRICHEXTENSN"/>
</dbReference>
<sequence length="314" mass="33588">MAAAPAHYIRTIHSSFSAAHPHSAAWAATSASSQYLNQFNHNHNSPANHNNIISQPPRPHHHHHQSQHGGYTSISTHNTHMYTHHLRDLTHGGAPVVGAGSAHRQQPQLQGGQHAHASYAPNGPRKPSADAQRSGSRRRSVSIRMPPTYKFDPFADEPVSAGAAAPASDSLNDAVSVSEQQQPTHTHTPAAPYTIHIPPAAASDIQMYTPPRPRPRPISTTLSPRAPSFTPAAGAVTPARSTSPTPNPQRSATPTPTPLPRAPPPNLSKVVASILLNRVHAVGKPMRRRMAMHTQGQGRDYVKSCLSSVVSVEA</sequence>
<dbReference type="EMBL" id="JAFIQS010000003">
    <property type="protein sequence ID" value="KAG5170838.1"/>
    <property type="molecule type" value="Genomic_DNA"/>
</dbReference>
<proteinExistence type="predicted"/>
<gene>
    <name evidence="2" type="ORF">JR316_002913</name>
</gene>
<evidence type="ECO:0000313" key="2">
    <source>
        <dbReference type="EMBL" id="KAG5170838.1"/>
    </source>
</evidence>
<comment type="caution">
    <text evidence="2">The sequence shown here is derived from an EMBL/GenBank/DDBJ whole genome shotgun (WGS) entry which is preliminary data.</text>
</comment>
<feature type="compositionally biased region" description="Low complexity" evidence="1">
    <location>
        <begin position="40"/>
        <end position="55"/>
    </location>
</feature>
<feature type="compositionally biased region" description="Polar residues" evidence="1">
    <location>
        <begin position="239"/>
        <end position="252"/>
    </location>
</feature>
<feature type="compositionally biased region" description="Pro residues" evidence="1">
    <location>
        <begin position="255"/>
        <end position="266"/>
    </location>
</feature>
<dbReference type="AlphaFoldDB" id="A0A8H8CMH2"/>
<organism evidence="2">
    <name type="scientific">Psilocybe cubensis</name>
    <name type="common">Psychedelic mushroom</name>
    <name type="synonym">Stropharia cubensis</name>
    <dbReference type="NCBI Taxonomy" id="181762"/>
    <lineage>
        <taxon>Eukaryota</taxon>
        <taxon>Fungi</taxon>
        <taxon>Dikarya</taxon>
        <taxon>Basidiomycota</taxon>
        <taxon>Agaricomycotina</taxon>
        <taxon>Agaricomycetes</taxon>
        <taxon>Agaricomycetidae</taxon>
        <taxon>Agaricales</taxon>
        <taxon>Agaricineae</taxon>
        <taxon>Strophariaceae</taxon>
        <taxon>Psilocybe</taxon>
    </lineage>
</organism>
<feature type="compositionally biased region" description="Low complexity" evidence="1">
    <location>
        <begin position="180"/>
        <end position="192"/>
    </location>
</feature>
<reference evidence="2" key="1">
    <citation type="submission" date="2021-02" db="EMBL/GenBank/DDBJ databases">
        <title>Psilocybe cubensis genome.</title>
        <authorList>
            <person name="Mckernan K.J."/>
            <person name="Crawford S."/>
            <person name="Trippe A."/>
            <person name="Kane L.T."/>
            <person name="Mclaughlin S."/>
        </authorList>
    </citation>
    <scope>NUCLEOTIDE SEQUENCE [LARGE SCALE GENOMIC DNA]</scope>
    <source>
        <strain evidence="2">MGC-MH-2018</strain>
    </source>
</reference>
<feature type="region of interest" description="Disordered" evidence="1">
    <location>
        <begin position="90"/>
        <end position="266"/>
    </location>
</feature>
<feature type="compositionally biased region" description="Polar residues" evidence="1">
    <location>
        <begin position="169"/>
        <end position="179"/>
    </location>
</feature>
<name>A0A8H8CMH2_PSICU</name>
<accession>A0A8H8CMH2</accession>